<gene>
    <name evidence="2" type="ORF">FJR03_04415</name>
</gene>
<dbReference type="RefSeq" id="WP_193114447.1">
    <property type="nucleotide sequence ID" value="NZ_CP041165.1"/>
</dbReference>
<dbReference type="Pfam" id="PF02464">
    <property type="entry name" value="CinA"/>
    <property type="match status" value="1"/>
</dbReference>
<dbReference type="Proteomes" id="UP000593910">
    <property type="component" value="Chromosome"/>
</dbReference>
<name>A0A7M1AUD3_9BACT</name>
<protein>
    <submittedName>
        <fullName evidence="2">CinA family protein</fullName>
    </submittedName>
</protein>
<evidence type="ECO:0000313" key="2">
    <source>
        <dbReference type="EMBL" id="QOP41027.1"/>
    </source>
</evidence>
<dbReference type="KEGG" id="smax:FJR03_04415"/>
<evidence type="ECO:0000313" key="3">
    <source>
        <dbReference type="Proteomes" id="UP000593910"/>
    </source>
</evidence>
<dbReference type="NCBIfam" id="TIGR00199">
    <property type="entry name" value="PncC_domain"/>
    <property type="match status" value="1"/>
</dbReference>
<dbReference type="AlphaFoldDB" id="A0A7M1AUD3"/>
<sequence>MKLHVMFIGSKFIYNEPLKEYVVRHIKKTCDEIELISYYKDGENTLFLEIEKELNSNNRTIIVTTKQNFSTIGKLISTATTDIQVLKDGFLMPQKALVYEEGSYLIEHDKTLVNVLQVDESTNIPSILMKSETTNATIHVFDEEKDTLINILTPIAQTYEVTFEVTTLIDGWQRIDICSKRYGDISNFISASKKLLSNNLIPASNVLEYIIERLSSLGKKITFAESCTGGLLSYYLTKNNGASKILEGALITYSNDLKDNWLAVSEKTLEEFGAVSSEVVREMSEGALAVSHADYAIAVSGIAGDTGGTDEKPVGTVYIGVRSKTDHNEKHLYFNGDRNFVQNQSALYAIKMLLLLDKKTFF</sequence>
<proteinExistence type="predicted"/>
<evidence type="ECO:0000259" key="1">
    <source>
        <dbReference type="Pfam" id="PF02464"/>
    </source>
</evidence>
<keyword evidence="3" id="KW-1185">Reference proteome</keyword>
<feature type="domain" description="CinA C-terminal" evidence="1">
    <location>
        <begin position="207"/>
        <end position="354"/>
    </location>
</feature>
<reference evidence="2 3" key="1">
    <citation type="submission" date="2019-06" db="EMBL/GenBank/DDBJ databases">
        <title>Sulfurimonas gotlandica sp. nov., a chemoautotrophic and psychrotolerant epsilonproteobacterium isolated from a pelagic redoxcline, and an emended description of the genus Sulfurimonas.</title>
        <authorList>
            <person name="Wang S."/>
            <person name="Jiang L."/>
            <person name="Shao Z."/>
        </authorList>
    </citation>
    <scope>NUCLEOTIDE SEQUENCE [LARGE SCALE GENOMIC DNA]</scope>
    <source>
        <strain evidence="2 3">B2</strain>
    </source>
</reference>
<dbReference type="InterPro" id="IPR036653">
    <property type="entry name" value="CinA-like_C"/>
</dbReference>
<dbReference type="Gene3D" id="3.90.950.20">
    <property type="entry name" value="CinA-like"/>
    <property type="match status" value="1"/>
</dbReference>
<dbReference type="SUPFAM" id="SSF142433">
    <property type="entry name" value="CinA-like"/>
    <property type="match status" value="1"/>
</dbReference>
<accession>A0A7M1AUD3</accession>
<dbReference type="EMBL" id="CP041165">
    <property type="protein sequence ID" value="QOP41027.1"/>
    <property type="molecule type" value="Genomic_DNA"/>
</dbReference>
<dbReference type="InterPro" id="IPR008136">
    <property type="entry name" value="CinA_C"/>
</dbReference>
<organism evidence="2 3">
    <name type="scientific">Sulfurimonas marina</name>
    <dbReference type="NCBI Taxonomy" id="2590551"/>
    <lineage>
        <taxon>Bacteria</taxon>
        <taxon>Pseudomonadati</taxon>
        <taxon>Campylobacterota</taxon>
        <taxon>Epsilonproteobacteria</taxon>
        <taxon>Campylobacterales</taxon>
        <taxon>Sulfurimonadaceae</taxon>
        <taxon>Sulfurimonas</taxon>
    </lineage>
</organism>